<reference evidence="5" key="1">
    <citation type="journal article" date="2019" name="Int. J. Syst. Evol. Microbiol.">
        <title>The Global Catalogue of Microorganisms (GCM) 10K type strain sequencing project: providing services to taxonomists for standard genome sequencing and annotation.</title>
        <authorList>
            <consortium name="The Broad Institute Genomics Platform"/>
            <consortium name="The Broad Institute Genome Sequencing Center for Infectious Disease"/>
            <person name="Wu L."/>
            <person name="Ma J."/>
        </authorList>
    </citation>
    <scope>NUCLEOTIDE SEQUENCE [LARGE SCALE GENOMIC DNA]</scope>
    <source>
        <strain evidence="5">CGMCC 1.10832</strain>
    </source>
</reference>
<dbReference type="InterPro" id="IPR036206">
    <property type="entry name" value="ThiamineP_synth_sf"/>
</dbReference>
<keyword evidence="2" id="KW-0784">Thiamine biosynthesis</keyword>
<keyword evidence="5" id="KW-1185">Reference proteome</keyword>
<accession>A0ABQ1MC52</accession>
<protein>
    <submittedName>
        <fullName evidence="4">Thiamine-phosphate synthase</fullName>
    </submittedName>
</protein>
<proteinExistence type="predicted"/>
<dbReference type="SUPFAM" id="SSF51391">
    <property type="entry name" value="Thiamin phosphate synthase"/>
    <property type="match status" value="1"/>
</dbReference>
<dbReference type="InterPro" id="IPR022998">
    <property type="entry name" value="ThiamineP_synth_TenI"/>
</dbReference>
<feature type="domain" description="Thiamine phosphate synthase/TenI" evidence="3">
    <location>
        <begin position="7"/>
        <end position="189"/>
    </location>
</feature>
<evidence type="ECO:0000313" key="4">
    <source>
        <dbReference type="EMBL" id="GGC38261.1"/>
    </source>
</evidence>
<gene>
    <name evidence="4" type="primary">thiE</name>
    <name evidence="4" type="ORF">GCM10011506_24630</name>
</gene>
<evidence type="ECO:0000313" key="5">
    <source>
        <dbReference type="Proteomes" id="UP000636010"/>
    </source>
</evidence>
<dbReference type="EMBL" id="BMEC01000007">
    <property type="protein sequence ID" value="GGC38261.1"/>
    <property type="molecule type" value="Genomic_DNA"/>
</dbReference>
<dbReference type="InterPro" id="IPR013785">
    <property type="entry name" value="Aldolase_TIM"/>
</dbReference>
<dbReference type="RefSeq" id="WP_229712582.1">
    <property type="nucleotide sequence ID" value="NZ_BAABHU010000007.1"/>
</dbReference>
<evidence type="ECO:0000256" key="2">
    <source>
        <dbReference type="ARBA" id="ARBA00022977"/>
    </source>
</evidence>
<evidence type="ECO:0000256" key="1">
    <source>
        <dbReference type="ARBA" id="ARBA00004948"/>
    </source>
</evidence>
<dbReference type="PANTHER" id="PTHR20857:SF15">
    <property type="entry name" value="THIAMINE-PHOSPHATE SYNTHASE"/>
    <property type="match status" value="1"/>
</dbReference>
<name>A0ABQ1MC52_9BACT</name>
<comment type="pathway">
    <text evidence="1">Cofactor biosynthesis; thiamine diphosphate biosynthesis.</text>
</comment>
<dbReference type="CDD" id="cd00564">
    <property type="entry name" value="TMP_TenI"/>
    <property type="match status" value="1"/>
</dbReference>
<dbReference type="PANTHER" id="PTHR20857">
    <property type="entry name" value="THIAMINE-PHOSPHATE PYROPHOSPHORYLASE"/>
    <property type="match status" value="1"/>
</dbReference>
<organism evidence="4 5">
    <name type="scientific">Marivirga lumbricoides</name>
    <dbReference type="NCBI Taxonomy" id="1046115"/>
    <lineage>
        <taxon>Bacteria</taxon>
        <taxon>Pseudomonadati</taxon>
        <taxon>Bacteroidota</taxon>
        <taxon>Cytophagia</taxon>
        <taxon>Cytophagales</taxon>
        <taxon>Marivirgaceae</taxon>
        <taxon>Marivirga</taxon>
    </lineage>
</organism>
<dbReference type="Pfam" id="PF02581">
    <property type="entry name" value="TMP-TENI"/>
    <property type="match status" value="1"/>
</dbReference>
<comment type="caution">
    <text evidence="4">The sequence shown here is derived from an EMBL/GenBank/DDBJ whole genome shotgun (WGS) entry which is preliminary data.</text>
</comment>
<dbReference type="Gene3D" id="3.20.20.70">
    <property type="entry name" value="Aldolase class I"/>
    <property type="match status" value="1"/>
</dbReference>
<evidence type="ECO:0000259" key="3">
    <source>
        <dbReference type="Pfam" id="PF02581"/>
    </source>
</evidence>
<dbReference type="Proteomes" id="UP000636010">
    <property type="component" value="Unassembled WGS sequence"/>
</dbReference>
<sequence length="213" mass="23742">MKKLAGLYLVIDPSQAHESLLKKLHSALKGGVDIVQIWDHWPNDQPRGAKLEFIQRAKELTKDFQVPLLMNQDWSLALETGLDGVHFDQLPADFQTIQPRLKDQYIGLTVTNNMEVVQLAEQNSLSYISFCSVFPSPSVQSCDIVQPDSIKNAKEISNMPIFLSGGINQENFGQLKELPFNGIAVISGILNEADPEAAAKKYKAKLQDLDYSD</sequence>